<keyword evidence="3" id="KW-1185">Reference proteome</keyword>
<evidence type="ECO:0000313" key="3">
    <source>
        <dbReference type="Proteomes" id="UP001596050"/>
    </source>
</evidence>
<evidence type="ECO:0000256" key="1">
    <source>
        <dbReference type="SAM" id="MobiDB-lite"/>
    </source>
</evidence>
<proteinExistence type="predicted"/>
<accession>A0ABW0LC60</accession>
<name>A0ABW0LC60_9BURK</name>
<dbReference type="Proteomes" id="UP001596050">
    <property type="component" value="Unassembled WGS sequence"/>
</dbReference>
<protein>
    <recommendedName>
        <fullName evidence="4">MatE family transporter</fullName>
    </recommendedName>
</protein>
<reference evidence="3" key="1">
    <citation type="journal article" date="2019" name="Int. J. Syst. Evol. Microbiol.">
        <title>The Global Catalogue of Microorganisms (GCM) 10K type strain sequencing project: providing services to taxonomists for standard genome sequencing and annotation.</title>
        <authorList>
            <consortium name="The Broad Institute Genomics Platform"/>
            <consortium name="The Broad Institute Genome Sequencing Center for Infectious Disease"/>
            <person name="Wu L."/>
            <person name="Ma J."/>
        </authorList>
    </citation>
    <scope>NUCLEOTIDE SEQUENCE [LARGE SCALE GENOMIC DNA]</scope>
    <source>
        <strain evidence="3">KACC 12649</strain>
    </source>
</reference>
<dbReference type="EMBL" id="JBHSMU010000019">
    <property type="protein sequence ID" value="MFC5462955.1"/>
    <property type="molecule type" value="Genomic_DNA"/>
</dbReference>
<comment type="caution">
    <text evidence="2">The sequence shown here is derived from an EMBL/GenBank/DDBJ whole genome shotgun (WGS) entry which is preliminary data.</text>
</comment>
<evidence type="ECO:0000313" key="2">
    <source>
        <dbReference type="EMBL" id="MFC5462955.1"/>
    </source>
</evidence>
<organism evidence="2 3">
    <name type="scientific">Massilia niabensis</name>
    <dbReference type="NCBI Taxonomy" id="544910"/>
    <lineage>
        <taxon>Bacteria</taxon>
        <taxon>Pseudomonadati</taxon>
        <taxon>Pseudomonadota</taxon>
        <taxon>Betaproteobacteria</taxon>
        <taxon>Burkholderiales</taxon>
        <taxon>Oxalobacteraceae</taxon>
        <taxon>Telluria group</taxon>
        <taxon>Massilia</taxon>
    </lineage>
</organism>
<feature type="region of interest" description="Disordered" evidence="1">
    <location>
        <begin position="1"/>
        <end position="92"/>
    </location>
</feature>
<dbReference type="RefSeq" id="WP_379786440.1">
    <property type="nucleotide sequence ID" value="NZ_JBHSMU010000019.1"/>
</dbReference>
<sequence length="92" mass="10171">MTSTHPEDIMATNDPRGQPQAPQTQTDDHNRSENLLPGEEGAEDGRFEVAEEVNLDMQSDDTRRVGQLPGNIHDSMPDTIDTEPEDENKGTP</sequence>
<gene>
    <name evidence="2" type="ORF">ACFPN5_24375</name>
</gene>
<evidence type="ECO:0008006" key="4">
    <source>
        <dbReference type="Google" id="ProtNLM"/>
    </source>
</evidence>